<reference evidence="1 2" key="1">
    <citation type="submission" date="2014-04" db="EMBL/GenBank/DDBJ databases">
        <authorList>
            <consortium name="DOE Joint Genome Institute"/>
            <person name="Kuo A."/>
            <person name="Kohler A."/>
            <person name="Nagy L.G."/>
            <person name="Floudas D."/>
            <person name="Copeland A."/>
            <person name="Barry K.W."/>
            <person name="Cichocki N."/>
            <person name="Veneault-Fourrey C."/>
            <person name="LaButti K."/>
            <person name="Lindquist E.A."/>
            <person name="Lipzen A."/>
            <person name="Lundell T."/>
            <person name="Morin E."/>
            <person name="Murat C."/>
            <person name="Sun H."/>
            <person name="Tunlid A."/>
            <person name="Henrissat B."/>
            <person name="Grigoriev I.V."/>
            <person name="Hibbett D.S."/>
            <person name="Martin F."/>
            <person name="Nordberg H.P."/>
            <person name="Cantor M.N."/>
            <person name="Hua S.X."/>
        </authorList>
    </citation>
    <scope>NUCLEOTIDE SEQUENCE [LARGE SCALE GENOMIC DNA]</scope>
    <source>
        <strain evidence="1 2">Foug A</strain>
    </source>
</reference>
<evidence type="ECO:0000313" key="1">
    <source>
        <dbReference type="EMBL" id="KIM67750.1"/>
    </source>
</evidence>
<dbReference type="InParanoid" id="A0A0C3E4N0"/>
<gene>
    <name evidence="1" type="ORF">SCLCIDRAFT_1209872</name>
</gene>
<accession>A0A0C3E4N0</accession>
<reference evidence="2" key="2">
    <citation type="submission" date="2015-01" db="EMBL/GenBank/DDBJ databases">
        <title>Evolutionary Origins and Diversification of the Mycorrhizal Mutualists.</title>
        <authorList>
            <consortium name="DOE Joint Genome Institute"/>
            <consortium name="Mycorrhizal Genomics Consortium"/>
            <person name="Kohler A."/>
            <person name="Kuo A."/>
            <person name="Nagy L.G."/>
            <person name="Floudas D."/>
            <person name="Copeland A."/>
            <person name="Barry K.W."/>
            <person name="Cichocki N."/>
            <person name="Veneault-Fourrey C."/>
            <person name="LaButti K."/>
            <person name="Lindquist E.A."/>
            <person name="Lipzen A."/>
            <person name="Lundell T."/>
            <person name="Morin E."/>
            <person name="Murat C."/>
            <person name="Riley R."/>
            <person name="Ohm R."/>
            <person name="Sun H."/>
            <person name="Tunlid A."/>
            <person name="Henrissat B."/>
            <person name="Grigoriev I.V."/>
            <person name="Hibbett D.S."/>
            <person name="Martin F."/>
        </authorList>
    </citation>
    <scope>NUCLEOTIDE SEQUENCE [LARGE SCALE GENOMIC DNA]</scope>
    <source>
        <strain evidence="2">Foug A</strain>
    </source>
</reference>
<proteinExistence type="predicted"/>
<protein>
    <submittedName>
        <fullName evidence="1">Uncharacterized protein</fullName>
    </submittedName>
</protein>
<name>A0A0C3E4N0_9AGAM</name>
<organism evidence="1 2">
    <name type="scientific">Scleroderma citrinum Foug A</name>
    <dbReference type="NCBI Taxonomy" id="1036808"/>
    <lineage>
        <taxon>Eukaryota</taxon>
        <taxon>Fungi</taxon>
        <taxon>Dikarya</taxon>
        <taxon>Basidiomycota</taxon>
        <taxon>Agaricomycotina</taxon>
        <taxon>Agaricomycetes</taxon>
        <taxon>Agaricomycetidae</taxon>
        <taxon>Boletales</taxon>
        <taxon>Sclerodermatineae</taxon>
        <taxon>Sclerodermataceae</taxon>
        <taxon>Scleroderma</taxon>
    </lineage>
</organism>
<dbReference type="Proteomes" id="UP000053989">
    <property type="component" value="Unassembled WGS sequence"/>
</dbReference>
<keyword evidence="2" id="KW-1185">Reference proteome</keyword>
<sequence length="66" mass="7233">MIHLIGRLGLTLSPAPSLLWGPHHLQPPLDHSRSFLGTSSIVTLYYLPWPRTSSVDPTSHRSSGSC</sequence>
<dbReference type="AlphaFoldDB" id="A0A0C3E4N0"/>
<dbReference type="EMBL" id="KN822011">
    <property type="protein sequence ID" value="KIM67750.1"/>
    <property type="molecule type" value="Genomic_DNA"/>
</dbReference>
<evidence type="ECO:0000313" key="2">
    <source>
        <dbReference type="Proteomes" id="UP000053989"/>
    </source>
</evidence>
<dbReference type="HOGENOM" id="CLU_2832695_0_0_1"/>